<dbReference type="Pfam" id="PF00672">
    <property type="entry name" value="HAMP"/>
    <property type="match status" value="1"/>
</dbReference>
<keyword evidence="5 7" id="KW-1133">Transmembrane helix</keyword>
<dbReference type="InterPro" id="IPR029787">
    <property type="entry name" value="Nucleotide_cyclase"/>
</dbReference>
<name>A0A150WEM8_BDEBC</name>
<evidence type="ECO:0000259" key="8">
    <source>
        <dbReference type="PROSITE" id="PS50125"/>
    </source>
</evidence>
<dbReference type="CDD" id="cd06225">
    <property type="entry name" value="HAMP"/>
    <property type="match status" value="1"/>
</dbReference>
<dbReference type="PANTHER" id="PTHR43081:SF1">
    <property type="entry name" value="ADENYLATE CYCLASE, TERMINAL-DIFFERENTIATION SPECIFIC"/>
    <property type="match status" value="1"/>
</dbReference>
<dbReference type="InterPro" id="IPR001054">
    <property type="entry name" value="A/G_cyclase"/>
</dbReference>
<dbReference type="InterPro" id="IPR050697">
    <property type="entry name" value="Adenylyl/Guanylyl_Cyclase_3/4"/>
</dbReference>
<sequence>MRIPISTKLITVTILILVAATGTITWISSDYFEKKSSEQVDIANLESAAAKAKEVDNIVASLVDKTRVTASILMKDTTQQTSNNDLDFNFAKDKNFVSIEVLKLDGSSVESISRKVKDDILKSYELNPNYITHLRAWQKFPVRSVAQGNLEIRNGSYPKAPALITIGIPLVRDDQGKITHIAIADVMLSPLEKPFTDPSERTQYLVDRDGELLAHKDEHKAIARLNMKKYPIVQKALEQKSPQFQTKFVDPDTDKNIFGASVKTSFGGTVISQTSEETILEVSNEVKRRAIFVAGSAISMAIFFIFLFSMTLTSPIEKLADMIHLVSKGNFDVKARSQVRSHDEVGDLAEAFDHMTEGLKERDKVKNLFSKFHGSSVAEDLISKDIGVGGQSKEVVVFFSDIRGFTAFSEKRSPEEVVEMLNEYFGVMVKIINSHGGVVDKFIGDAIMAVWGAPQGTQKDAHNAVRACLEMRRSLEKLNEKRINRGQPPINIGMGLHAGPAISGTIGSDERMEYTVIGNTVNTASRIEASTKAFGADLLISDTVIEKIGEAFKIELAGAAEVKGRSEALKMFKVRGYVAEDGHMVEVKTAYSDYEAESADKVKIAKDVA</sequence>
<dbReference type="CDD" id="cd07302">
    <property type="entry name" value="CHD"/>
    <property type="match status" value="1"/>
</dbReference>
<dbReference type="Proteomes" id="UP000075320">
    <property type="component" value="Unassembled WGS sequence"/>
</dbReference>
<feature type="domain" description="Guanylate cyclase" evidence="8">
    <location>
        <begin position="396"/>
        <end position="528"/>
    </location>
</feature>
<comment type="similarity">
    <text evidence="2">Belongs to the adenylyl cyclase class-3 family.</text>
</comment>
<evidence type="ECO:0000313" key="10">
    <source>
        <dbReference type="EMBL" id="KYG61578.1"/>
    </source>
</evidence>
<proteinExistence type="inferred from homology"/>
<dbReference type="PROSITE" id="PS50885">
    <property type="entry name" value="HAMP"/>
    <property type="match status" value="1"/>
</dbReference>
<keyword evidence="11" id="KW-1185">Reference proteome</keyword>
<dbReference type="RefSeq" id="WP_061836660.1">
    <property type="nucleotide sequence ID" value="NZ_LUKE01000006.1"/>
</dbReference>
<dbReference type="InterPro" id="IPR003660">
    <property type="entry name" value="HAMP_dom"/>
</dbReference>
<evidence type="ECO:0000256" key="4">
    <source>
        <dbReference type="ARBA" id="ARBA00022692"/>
    </source>
</evidence>
<evidence type="ECO:0000313" key="11">
    <source>
        <dbReference type="Proteomes" id="UP000075320"/>
    </source>
</evidence>
<dbReference type="SUPFAM" id="SSF55073">
    <property type="entry name" value="Nucleotide cyclase"/>
    <property type="match status" value="1"/>
</dbReference>
<dbReference type="GO" id="GO:0004016">
    <property type="term" value="F:adenylate cyclase activity"/>
    <property type="evidence" value="ECO:0007669"/>
    <property type="project" value="UniProtKB-ARBA"/>
</dbReference>
<dbReference type="SMART" id="SM00304">
    <property type="entry name" value="HAMP"/>
    <property type="match status" value="1"/>
</dbReference>
<reference evidence="10 11" key="1">
    <citation type="submission" date="2016-03" db="EMBL/GenBank/DDBJ databases">
        <authorList>
            <person name="Ploux O."/>
        </authorList>
    </citation>
    <scope>NUCLEOTIDE SEQUENCE [LARGE SCALE GENOMIC DNA]</scope>
    <source>
        <strain evidence="10 11">R0</strain>
    </source>
</reference>
<comment type="caution">
    <text evidence="10">The sequence shown here is derived from an EMBL/GenBank/DDBJ whole genome shotgun (WGS) entry which is preliminary data.</text>
</comment>
<dbReference type="PANTHER" id="PTHR43081">
    <property type="entry name" value="ADENYLATE CYCLASE, TERMINAL-DIFFERENTIATION SPECIFIC-RELATED"/>
    <property type="match status" value="1"/>
</dbReference>
<dbReference type="GO" id="GO:0016020">
    <property type="term" value="C:membrane"/>
    <property type="evidence" value="ECO:0007669"/>
    <property type="project" value="InterPro"/>
</dbReference>
<evidence type="ECO:0000256" key="3">
    <source>
        <dbReference type="ARBA" id="ARBA00022475"/>
    </source>
</evidence>
<dbReference type="SUPFAM" id="SSF158472">
    <property type="entry name" value="HAMP domain-like"/>
    <property type="match status" value="1"/>
</dbReference>
<dbReference type="Gene3D" id="6.10.340.10">
    <property type="match status" value="1"/>
</dbReference>
<comment type="subcellular location">
    <subcellularLocation>
        <location evidence="1">Cell envelope</location>
    </subcellularLocation>
</comment>
<protein>
    <submittedName>
        <fullName evidence="10">Adenylate cyclase</fullName>
    </submittedName>
</protein>
<keyword evidence="4 7" id="KW-0812">Transmembrane</keyword>
<dbReference type="SMART" id="SM00044">
    <property type="entry name" value="CYCc"/>
    <property type="match status" value="1"/>
</dbReference>
<evidence type="ECO:0000256" key="7">
    <source>
        <dbReference type="SAM" id="Phobius"/>
    </source>
</evidence>
<keyword evidence="6 7" id="KW-0472">Membrane</keyword>
<dbReference type="EMBL" id="LUKE01000006">
    <property type="protein sequence ID" value="KYG61578.1"/>
    <property type="molecule type" value="Genomic_DNA"/>
</dbReference>
<dbReference type="GO" id="GO:0035556">
    <property type="term" value="P:intracellular signal transduction"/>
    <property type="evidence" value="ECO:0007669"/>
    <property type="project" value="InterPro"/>
</dbReference>
<dbReference type="Gene3D" id="3.30.70.1230">
    <property type="entry name" value="Nucleotide cyclase"/>
    <property type="match status" value="1"/>
</dbReference>
<dbReference type="AlphaFoldDB" id="A0A150WEM8"/>
<feature type="transmembrane region" description="Helical" evidence="7">
    <location>
        <begin position="290"/>
        <end position="312"/>
    </location>
</feature>
<dbReference type="Pfam" id="PF00211">
    <property type="entry name" value="Guanylate_cyc"/>
    <property type="match status" value="1"/>
</dbReference>
<feature type="domain" description="HAMP" evidence="9">
    <location>
        <begin position="310"/>
        <end position="364"/>
    </location>
</feature>
<keyword evidence="3" id="KW-1003">Cell membrane</keyword>
<evidence type="ECO:0000256" key="1">
    <source>
        <dbReference type="ARBA" id="ARBA00004196"/>
    </source>
</evidence>
<dbReference type="GO" id="GO:0006171">
    <property type="term" value="P:cAMP biosynthetic process"/>
    <property type="evidence" value="ECO:0007669"/>
    <property type="project" value="TreeGrafter"/>
</dbReference>
<evidence type="ECO:0000256" key="2">
    <source>
        <dbReference type="ARBA" id="ARBA00005381"/>
    </source>
</evidence>
<organism evidence="10 11">
    <name type="scientific">Bdellovibrio bacteriovorus</name>
    <dbReference type="NCBI Taxonomy" id="959"/>
    <lineage>
        <taxon>Bacteria</taxon>
        <taxon>Pseudomonadati</taxon>
        <taxon>Bdellovibrionota</taxon>
        <taxon>Bdellovibrionia</taxon>
        <taxon>Bdellovibrionales</taxon>
        <taxon>Pseudobdellovibrionaceae</taxon>
        <taxon>Bdellovibrio</taxon>
    </lineage>
</organism>
<evidence type="ECO:0000256" key="5">
    <source>
        <dbReference type="ARBA" id="ARBA00022989"/>
    </source>
</evidence>
<dbReference type="PROSITE" id="PS50125">
    <property type="entry name" value="GUANYLATE_CYCLASE_2"/>
    <property type="match status" value="1"/>
</dbReference>
<dbReference type="GO" id="GO:0030313">
    <property type="term" value="C:cell envelope"/>
    <property type="evidence" value="ECO:0007669"/>
    <property type="project" value="UniProtKB-SubCell"/>
</dbReference>
<evidence type="ECO:0000256" key="6">
    <source>
        <dbReference type="ARBA" id="ARBA00023136"/>
    </source>
</evidence>
<evidence type="ECO:0000259" key="9">
    <source>
        <dbReference type="PROSITE" id="PS50885"/>
    </source>
</evidence>
<accession>A0A150WEM8</accession>
<dbReference type="OrthoDB" id="5288193at2"/>
<gene>
    <name evidence="10" type="ORF">AZI86_17900</name>
</gene>
<dbReference type="FunFam" id="3.30.70.1230:FF:000016">
    <property type="entry name" value="Adenylate/guanylate cyclase domain-containing protein"/>
    <property type="match status" value="1"/>
</dbReference>